<feature type="compositionally biased region" description="Basic residues" evidence="1">
    <location>
        <begin position="123"/>
        <end position="144"/>
    </location>
</feature>
<feature type="compositionally biased region" description="Polar residues" evidence="1">
    <location>
        <begin position="111"/>
        <end position="121"/>
    </location>
</feature>
<feature type="region of interest" description="Disordered" evidence="1">
    <location>
        <begin position="111"/>
        <end position="144"/>
    </location>
</feature>
<name>A0ABV6AWZ7_9DEIO</name>
<proteinExistence type="predicted"/>
<dbReference type="Proteomes" id="UP001589733">
    <property type="component" value="Unassembled WGS sequence"/>
</dbReference>
<evidence type="ECO:0000256" key="1">
    <source>
        <dbReference type="SAM" id="MobiDB-lite"/>
    </source>
</evidence>
<reference evidence="2 3" key="1">
    <citation type="submission" date="2024-09" db="EMBL/GenBank/DDBJ databases">
        <authorList>
            <person name="Sun Q."/>
            <person name="Mori K."/>
        </authorList>
    </citation>
    <scope>NUCLEOTIDE SEQUENCE [LARGE SCALE GENOMIC DNA]</scope>
    <source>
        <strain evidence="2 3">JCM 13503</strain>
    </source>
</reference>
<dbReference type="EMBL" id="JBHLYR010000028">
    <property type="protein sequence ID" value="MFB9992037.1"/>
    <property type="molecule type" value="Genomic_DNA"/>
</dbReference>
<comment type="caution">
    <text evidence="2">The sequence shown here is derived from an EMBL/GenBank/DDBJ whole genome shotgun (WGS) entry which is preliminary data.</text>
</comment>
<keyword evidence="3" id="KW-1185">Reference proteome</keyword>
<organism evidence="2 3">
    <name type="scientific">Deinococcus oregonensis</name>
    <dbReference type="NCBI Taxonomy" id="1805970"/>
    <lineage>
        <taxon>Bacteria</taxon>
        <taxon>Thermotogati</taxon>
        <taxon>Deinococcota</taxon>
        <taxon>Deinococci</taxon>
        <taxon>Deinococcales</taxon>
        <taxon>Deinococcaceae</taxon>
        <taxon>Deinococcus</taxon>
    </lineage>
</organism>
<sequence>MQIKSLNISTALREPMRLLLFQPSDPVCPPEVGFTRLAQLALHQPVYLVRIEQCRPVRVVRSVPFDQLALSNLLPGATAYAAAFQANGMACLMLVARSPLTNQLQHRPSNAFISTTEQAVHSQRGKRRKERPKRERRSKPKDFS</sequence>
<accession>A0ABV6AWZ7</accession>
<dbReference type="RefSeq" id="WP_380008162.1">
    <property type="nucleotide sequence ID" value="NZ_JBHLYR010000028.1"/>
</dbReference>
<gene>
    <name evidence="2" type="ORF">ACFFLM_08700</name>
</gene>
<evidence type="ECO:0000313" key="3">
    <source>
        <dbReference type="Proteomes" id="UP001589733"/>
    </source>
</evidence>
<protein>
    <submittedName>
        <fullName evidence="2">Uncharacterized protein</fullName>
    </submittedName>
</protein>
<evidence type="ECO:0000313" key="2">
    <source>
        <dbReference type="EMBL" id="MFB9992037.1"/>
    </source>
</evidence>